<organism evidence="2 3">
    <name type="scientific">Trypanosoma vivax (strain Y486)</name>
    <dbReference type="NCBI Taxonomy" id="1055687"/>
    <lineage>
        <taxon>Eukaryota</taxon>
        <taxon>Discoba</taxon>
        <taxon>Euglenozoa</taxon>
        <taxon>Kinetoplastea</taxon>
        <taxon>Metakinetoplastina</taxon>
        <taxon>Trypanosomatida</taxon>
        <taxon>Trypanosomatidae</taxon>
        <taxon>Trypanosoma</taxon>
        <taxon>Duttonella</taxon>
    </lineage>
</organism>
<gene>
    <name evidence="2" type="ORF">TvY486_0017360</name>
</gene>
<evidence type="ECO:0000313" key="3">
    <source>
        <dbReference type="Proteomes" id="UP000009027"/>
    </source>
</evidence>
<dbReference type="InterPro" id="IPR015943">
    <property type="entry name" value="WD40/YVTN_repeat-like_dom_sf"/>
</dbReference>
<reference evidence="2 3" key="1">
    <citation type="journal article" date="2012" name="Proc. Natl. Acad. Sci. U.S.A.">
        <title>Antigenic diversity is generated by distinct evolutionary mechanisms in African trypanosome species.</title>
        <authorList>
            <person name="Jackson A.P."/>
            <person name="Berry A."/>
            <person name="Aslett M."/>
            <person name="Allison H.C."/>
            <person name="Burton P."/>
            <person name="Vavrova-Anderson J."/>
            <person name="Brown R."/>
            <person name="Browne H."/>
            <person name="Corton N."/>
            <person name="Hauser H."/>
            <person name="Gamble J."/>
            <person name="Gilderthorp R."/>
            <person name="Marcello L."/>
            <person name="McQuillan J."/>
            <person name="Otto T.D."/>
            <person name="Quail M.A."/>
            <person name="Sanders M.J."/>
            <person name="van Tonder A."/>
            <person name="Ginger M.L."/>
            <person name="Field M.C."/>
            <person name="Barry J.D."/>
            <person name="Hertz-Fowler C."/>
            <person name="Berriman M."/>
        </authorList>
    </citation>
    <scope>NUCLEOTIDE SEQUENCE</scope>
    <source>
        <strain evidence="2 3">Y486</strain>
    </source>
</reference>
<dbReference type="Proteomes" id="UP000009027">
    <property type="component" value="Unassembled WGS sequence"/>
</dbReference>
<sequence length="645" mass="71402">MQFWNSRTLTEVMRFRVTYALDAVVSLDVSPDASYILTVDSSGYLSVLDIGSVDWESEVPLEMAQGVESDVMLLQRWLVYPETIRSIRFVSSHSTLASTKRPLQVFGCTHAFNETKNAERDVDVRADSCQFDATASDVKLDILFCTCSEEGYIRVWCWRFTQCVNSFGHGKGPDNVHCIGCFGVGAESPARPLLTQLADNSWRILEVVRKAYVDKRLLPLVCASTGCVDRAGVNKAENFIREEMLSAKISMRCSHVPAHRSSSPRRSYKGPKGRSSKCSNLSDPGEFPTMEFYLHDDNDYYTWYVMAFEEGLYYEKTLRELLKRLFKEVVTGGRTRRLASISTVRPAEFSRSAIKRLSTFSKSIRDDASYCSTVLIPELRCPPFLPPLTGAAQSIRGASDSHGEVLHSANRPRFAANSIHSHRAASSRLMASFSPAPASLQLPEVEPWAGRARDTVGATLLPPLRCATGEDRKRRKPTVHCVSEHSSPFVPHFAASTAQAVSITYFDTTERPKSPSDTSINAPNSALAGTKAICSLASKPLINVSYASATPLPRLNRALFKDVWGRVRGKRFSGSLRKRTEVRAFLTSAIAGPGGRRSLMKLECRYGVKILLGEKVSKQEHISKFLGKREPSVVATKGIVTVSAL</sequence>
<feature type="compositionally biased region" description="Basic residues" evidence="1">
    <location>
        <begin position="262"/>
        <end position="275"/>
    </location>
</feature>
<evidence type="ECO:0000256" key="1">
    <source>
        <dbReference type="SAM" id="MobiDB-lite"/>
    </source>
</evidence>
<accession>F9WNB0</accession>
<protein>
    <submittedName>
        <fullName evidence="2">Uncharacterized protein</fullName>
    </submittedName>
</protein>
<dbReference type="EMBL" id="CAEX01002413">
    <property type="protein sequence ID" value="CCD19026.1"/>
    <property type="molecule type" value="Genomic_DNA"/>
</dbReference>
<dbReference type="InterPro" id="IPR036322">
    <property type="entry name" value="WD40_repeat_dom_sf"/>
</dbReference>
<evidence type="ECO:0000313" key="2">
    <source>
        <dbReference type="EMBL" id="CCD19026.1"/>
    </source>
</evidence>
<proteinExistence type="predicted"/>
<keyword evidence="3" id="KW-1185">Reference proteome</keyword>
<dbReference type="Gene3D" id="2.130.10.10">
    <property type="entry name" value="YVTN repeat-like/Quinoprotein amine dehydrogenase"/>
    <property type="match status" value="1"/>
</dbReference>
<feature type="region of interest" description="Disordered" evidence="1">
    <location>
        <begin position="255"/>
        <end position="282"/>
    </location>
</feature>
<dbReference type="SUPFAM" id="SSF50978">
    <property type="entry name" value="WD40 repeat-like"/>
    <property type="match status" value="1"/>
</dbReference>
<name>F9WNB0_TRYVY</name>
<feature type="non-terminal residue" evidence="2">
    <location>
        <position position="645"/>
    </location>
</feature>
<dbReference type="AlphaFoldDB" id="F9WNB0"/>